<keyword evidence="3" id="KW-1185">Reference proteome</keyword>
<organism evidence="2 3">
    <name type="scientific">Mya arenaria</name>
    <name type="common">Soft-shell clam</name>
    <dbReference type="NCBI Taxonomy" id="6604"/>
    <lineage>
        <taxon>Eukaryota</taxon>
        <taxon>Metazoa</taxon>
        <taxon>Spiralia</taxon>
        <taxon>Lophotrochozoa</taxon>
        <taxon>Mollusca</taxon>
        <taxon>Bivalvia</taxon>
        <taxon>Autobranchia</taxon>
        <taxon>Heteroconchia</taxon>
        <taxon>Euheterodonta</taxon>
        <taxon>Imparidentia</taxon>
        <taxon>Neoheterodontei</taxon>
        <taxon>Myida</taxon>
        <taxon>Myoidea</taxon>
        <taxon>Myidae</taxon>
        <taxon>Mya</taxon>
    </lineage>
</organism>
<keyword evidence="1" id="KW-1133">Transmembrane helix</keyword>
<gene>
    <name evidence="2" type="ORF">MAR_003540</name>
</gene>
<keyword evidence="1" id="KW-0472">Membrane</keyword>
<evidence type="ECO:0000313" key="3">
    <source>
        <dbReference type="Proteomes" id="UP001164746"/>
    </source>
</evidence>
<feature type="transmembrane region" description="Helical" evidence="1">
    <location>
        <begin position="39"/>
        <end position="60"/>
    </location>
</feature>
<protein>
    <submittedName>
        <fullName evidence="2">Uncharacterized protein</fullName>
    </submittedName>
</protein>
<dbReference type="Proteomes" id="UP001164746">
    <property type="component" value="Chromosome 16"/>
</dbReference>
<sequence length="134" mass="14933">MAETNGKSQIVKNERQLPAVIEYLILGVDRVFKNCRCNFGATLCIAGTMTAFILIGLLLWKYDDVTGTNRKIIIRIERKISYSIALHHTSIDPVQICTFAIIIPPGAFSQYCTVAIVSLILITIKCCKILAVWT</sequence>
<keyword evidence="1" id="KW-0812">Transmembrane</keyword>
<proteinExistence type="predicted"/>
<evidence type="ECO:0000256" key="1">
    <source>
        <dbReference type="SAM" id="Phobius"/>
    </source>
</evidence>
<dbReference type="EMBL" id="CP111027">
    <property type="protein sequence ID" value="WAR29972.1"/>
    <property type="molecule type" value="Genomic_DNA"/>
</dbReference>
<accession>A0ABY7G7S6</accession>
<reference evidence="2" key="1">
    <citation type="submission" date="2022-11" db="EMBL/GenBank/DDBJ databases">
        <title>Centuries of genome instability and evolution in soft-shell clam transmissible cancer (bioRxiv).</title>
        <authorList>
            <person name="Hart S.F.M."/>
            <person name="Yonemitsu M.A."/>
            <person name="Giersch R.M."/>
            <person name="Beal B.F."/>
            <person name="Arriagada G."/>
            <person name="Davis B.W."/>
            <person name="Ostrander E.A."/>
            <person name="Goff S.P."/>
            <person name="Metzger M.J."/>
        </authorList>
    </citation>
    <scope>NUCLEOTIDE SEQUENCE</scope>
    <source>
        <strain evidence="2">MELC-2E11</strain>
        <tissue evidence="2">Siphon/mantle</tissue>
    </source>
</reference>
<name>A0ABY7G7S6_MYAAR</name>
<evidence type="ECO:0000313" key="2">
    <source>
        <dbReference type="EMBL" id="WAR29972.1"/>
    </source>
</evidence>
<feature type="transmembrane region" description="Helical" evidence="1">
    <location>
        <begin position="108"/>
        <end position="133"/>
    </location>
</feature>